<accession>A0A1L2CUU8</accession>
<protein>
    <submittedName>
        <fullName evidence="2">Structural protein</fullName>
    </submittedName>
</protein>
<evidence type="ECO:0000313" key="3">
    <source>
        <dbReference type="Proteomes" id="UP000223891"/>
    </source>
</evidence>
<sequence>MFKSLDNNSSIPNNYVYTSNKGTEYMYLDGSWLNCETMSTVASTHNFKMNQSAIRQIAEHNQSNTLQIGKKYIINESEYVYVGRNNFTLQGSLLTENINSRVKMLLEAGDSSRFKNIKLGSTENIEIPDKFNMDGYTYNKEKGQWWGKNRRDDGQMYTGYVTDKQMSDELTSDAIERIQHYNKTDPYPVGTTVDYDGKTAVWNGDKFIVPGRGEFPDGFTTAFNDYFETEYKPSQGKNEDTKQEDSSTGSSSNNSNASGASNNANSESSTEIPNGYVYTSGKNKSYYKKNGQWFSADTKKPINSSSAVPLERAAKAAIDKHNATAAVKIGDTFKSKKGITYKYVGGTRFISDNGKLLPKDTAQTVLNNLWKQADERKAQDQQSNQDEQPVQDTAQNDQQGSPAPAPQPESDPSQNDNPSQGNEPLKGLADQIKSNPEARRIIVLLSRGDDLSLLAADILLSGQQKEVAQILNSLNNEE</sequence>
<dbReference type="Proteomes" id="UP000223891">
    <property type="component" value="Segment"/>
</dbReference>
<feature type="region of interest" description="Disordered" evidence="1">
    <location>
        <begin position="374"/>
        <end position="432"/>
    </location>
</feature>
<feature type="compositionally biased region" description="Low complexity" evidence="1">
    <location>
        <begin position="246"/>
        <end position="271"/>
    </location>
</feature>
<reference evidence="3" key="1">
    <citation type="submission" date="2016-01" db="EMBL/GenBank/DDBJ databases">
        <title>Isolation and Characterization of Enterobacteria phage CBB.</title>
        <authorList>
            <person name="Buttimer C.T.H."/>
            <person name="Hendrix H."/>
            <person name="Alexandre H."/>
            <person name="O'Mahony J."/>
            <person name="Lavigne R."/>
            <person name="Coffey A."/>
        </authorList>
    </citation>
    <scope>NUCLEOTIDE SEQUENCE [LARGE SCALE GENOMIC DNA]</scope>
</reference>
<organism evidence="2 3">
    <name type="scientific">Pectobacterium phage vB_PcaM_CBB</name>
    <dbReference type="NCBI Taxonomy" id="2772511"/>
    <lineage>
        <taxon>Viruses</taxon>
        <taxon>Duplodnaviria</taxon>
        <taxon>Heunggongvirae</taxon>
        <taxon>Uroviricota</taxon>
        <taxon>Caudoviricetes</taxon>
        <taxon>Mimasvirus</taxon>
        <taxon>Mimasvirus CBB</taxon>
    </lineage>
</organism>
<keyword evidence="3" id="KW-1185">Reference proteome</keyword>
<feature type="compositionally biased region" description="Polar residues" evidence="1">
    <location>
        <begin position="410"/>
        <end position="422"/>
    </location>
</feature>
<name>A0A1L2CUU8_9CAUD</name>
<feature type="compositionally biased region" description="Polar residues" evidence="1">
    <location>
        <begin position="380"/>
        <end position="401"/>
    </location>
</feature>
<gene>
    <name evidence="2" type="ORF">CBB_212</name>
</gene>
<proteinExistence type="predicted"/>
<evidence type="ECO:0000313" key="2">
    <source>
        <dbReference type="EMBL" id="AMM43777.1"/>
    </source>
</evidence>
<evidence type="ECO:0000256" key="1">
    <source>
        <dbReference type="SAM" id="MobiDB-lite"/>
    </source>
</evidence>
<feature type="region of interest" description="Disordered" evidence="1">
    <location>
        <begin position="231"/>
        <end position="275"/>
    </location>
</feature>
<dbReference type="EMBL" id="KU574722">
    <property type="protein sequence ID" value="AMM43777.1"/>
    <property type="molecule type" value="Genomic_DNA"/>
</dbReference>